<dbReference type="AlphaFoldDB" id="A0A919ACI0"/>
<feature type="transmembrane region" description="Helical" evidence="2">
    <location>
        <begin position="118"/>
        <end position="140"/>
    </location>
</feature>
<dbReference type="EMBL" id="BNBC01000038">
    <property type="protein sequence ID" value="GHE98990.1"/>
    <property type="molecule type" value="Genomic_DNA"/>
</dbReference>
<protein>
    <submittedName>
        <fullName evidence="3">Uncharacterized protein</fullName>
    </submittedName>
</protein>
<comment type="caution">
    <text evidence="3">The sequence shown here is derived from an EMBL/GenBank/DDBJ whole genome shotgun (WGS) entry which is preliminary data.</text>
</comment>
<evidence type="ECO:0000313" key="3">
    <source>
        <dbReference type="EMBL" id="GHE98990.1"/>
    </source>
</evidence>
<keyword evidence="4" id="KW-1185">Reference proteome</keyword>
<evidence type="ECO:0000256" key="2">
    <source>
        <dbReference type="SAM" id="Phobius"/>
    </source>
</evidence>
<accession>A0A919ACI0</accession>
<evidence type="ECO:0000256" key="1">
    <source>
        <dbReference type="SAM" id="MobiDB-lite"/>
    </source>
</evidence>
<name>A0A919ACI0_9ACTN</name>
<sequence length="179" mass="18191">MQPSSAAAEPGGSDIRESPDPRPPSARGRGALRAVTTVHAAALFTQAVLAGRFLSGDYDMLTAHAVNADVIVAVGLVQVVVAVVYWRRGRGPGRPAAVSAILLVAEAEQAVLGYQRSLGVHVPLGVTLIAAGLLLLVQVWRPLPPNPVPAAPGDAGSVAGKVPPPGTSPEASRPAQDVS</sequence>
<gene>
    <name evidence="3" type="ORF">GCM10014715_64000</name>
</gene>
<feature type="transmembrane region" description="Helical" evidence="2">
    <location>
        <begin position="66"/>
        <end position="86"/>
    </location>
</feature>
<organism evidence="3 4">
    <name type="scientific">Streptomyces spiralis</name>
    <dbReference type="NCBI Taxonomy" id="66376"/>
    <lineage>
        <taxon>Bacteria</taxon>
        <taxon>Bacillati</taxon>
        <taxon>Actinomycetota</taxon>
        <taxon>Actinomycetes</taxon>
        <taxon>Kitasatosporales</taxon>
        <taxon>Streptomycetaceae</taxon>
        <taxon>Streptomyces</taxon>
    </lineage>
</organism>
<keyword evidence="2" id="KW-0472">Membrane</keyword>
<feature type="transmembrane region" description="Helical" evidence="2">
    <location>
        <begin position="31"/>
        <end position="54"/>
    </location>
</feature>
<feature type="region of interest" description="Disordered" evidence="1">
    <location>
        <begin position="1"/>
        <end position="29"/>
    </location>
</feature>
<proteinExistence type="predicted"/>
<reference evidence="3" key="2">
    <citation type="submission" date="2020-09" db="EMBL/GenBank/DDBJ databases">
        <authorList>
            <person name="Sun Q."/>
            <person name="Ohkuma M."/>
        </authorList>
    </citation>
    <scope>NUCLEOTIDE SEQUENCE</scope>
    <source>
        <strain evidence="3">JCM 3302</strain>
    </source>
</reference>
<keyword evidence="2" id="KW-1133">Transmembrane helix</keyword>
<evidence type="ECO:0000313" key="4">
    <source>
        <dbReference type="Proteomes" id="UP000641386"/>
    </source>
</evidence>
<keyword evidence="2" id="KW-0812">Transmembrane</keyword>
<reference evidence="3" key="1">
    <citation type="journal article" date="2014" name="Int. J. Syst. Evol. Microbiol.">
        <title>Complete genome sequence of Corynebacterium casei LMG S-19264T (=DSM 44701T), isolated from a smear-ripened cheese.</title>
        <authorList>
            <consortium name="US DOE Joint Genome Institute (JGI-PGF)"/>
            <person name="Walter F."/>
            <person name="Albersmeier A."/>
            <person name="Kalinowski J."/>
            <person name="Ruckert C."/>
        </authorList>
    </citation>
    <scope>NUCLEOTIDE SEQUENCE</scope>
    <source>
        <strain evidence="3">JCM 3302</strain>
    </source>
</reference>
<feature type="region of interest" description="Disordered" evidence="1">
    <location>
        <begin position="150"/>
        <end position="179"/>
    </location>
</feature>
<dbReference type="RefSeq" id="WP_189905794.1">
    <property type="nucleotide sequence ID" value="NZ_BNBC01000038.1"/>
</dbReference>
<dbReference type="Proteomes" id="UP000641386">
    <property type="component" value="Unassembled WGS sequence"/>
</dbReference>